<dbReference type="SUPFAM" id="SSF53649">
    <property type="entry name" value="Alkaline phosphatase-like"/>
    <property type="match status" value="1"/>
</dbReference>
<organism evidence="6 7">
    <name type="scientific">Sphingomonas anseongensis</name>
    <dbReference type="NCBI Taxonomy" id="2908207"/>
    <lineage>
        <taxon>Bacteria</taxon>
        <taxon>Pseudomonadati</taxon>
        <taxon>Pseudomonadota</taxon>
        <taxon>Alphaproteobacteria</taxon>
        <taxon>Sphingomonadales</taxon>
        <taxon>Sphingomonadaceae</taxon>
        <taxon>Sphingomonas</taxon>
    </lineage>
</organism>
<keyword evidence="3 5" id="KW-0732">Signal</keyword>
<gene>
    <name evidence="6" type="ORF">LZ519_02335</name>
</gene>
<proteinExistence type="predicted"/>
<comment type="caution">
    <text evidence="6">The sequence shown here is derived from an EMBL/GenBank/DDBJ whole genome shotgun (WGS) entry which is preliminary data.</text>
</comment>
<keyword evidence="4" id="KW-0862">Zinc</keyword>
<dbReference type="Gene3D" id="3.40.720.10">
    <property type="entry name" value="Alkaline Phosphatase, subunit A"/>
    <property type="match status" value="1"/>
</dbReference>
<evidence type="ECO:0000256" key="5">
    <source>
        <dbReference type="SAM" id="SignalP"/>
    </source>
</evidence>
<dbReference type="EC" id="3.1.3.1" evidence="4"/>
<evidence type="ECO:0000313" key="7">
    <source>
        <dbReference type="Proteomes" id="UP001165343"/>
    </source>
</evidence>
<reference evidence="6" key="1">
    <citation type="submission" date="2022-05" db="EMBL/GenBank/DDBJ databases">
        <authorList>
            <person name="Jo J.-H."/>
            <person name="Im W.-T."/>
        </authorList>
    </citation>
    <scope>NUCLEOTIDE SEQUENCE</scope>
    <source>
        <strain evidence="6">RG327</strain>
    </source>
</reference>
<comment type="function">
    <text evidence="4">Alkaline phosphatase with broad substrate specificity.</text>
</comment>
<sequence length="535" mass="56540">MRILPALSAAFVLTSSIPAAAQVPAAPKLLIVISVDQFGADLFDEYRPRFTAGLARLSSGTVFRNGYQGQAATETCPGHSTILTGSLPARTGIIANSWIDQSAPRADKKIYCAEDERVPGSTYRNYTVSAVHLKVPTLGDILKKLSPDSQNVAVAGKDRSAVMMSGHSVDQRWYWNGKQFVTDLASAPAPRSIALANAGIARLVATAEAPLDPPPYCQTKAKLVPLSSGVSVGGGRLARAAGDYEAFRASPDFDGATLAVAAGLIQDMKLGRDRAPDVLSIALSATDYLGHTYGSEGEEMCLQMYALDRELGDFFRALDAMHLDYAVALTADHGVEDIPERSGGARADPALAPSAMGTKLGQALGLPGPLLAGGIGGDVYLAPSIPSSERAKALAEAVRLYREHPQVAAVFTKDELGKLALPTGAPSAWTLEQRARASFDRERSGDLVVLLKERVSLLTKPTHGDVATHGSAWDYDRRVPILFWRAGMAASDRAEAIETPDIMPTLAAMIGIPIEASSIDGHCLQGIASIACPSR</sequence>
<dbReference type="InterPro" id="IPR002591">
    <property type="entry name" value="Phosphodiest/P_Trfase"/>
</dbReference>
<dbReference type="PANTHER" id="PTHR10151:SF120">
    <property type="entry name" value="BIS(5'-ADENOSYL)-TRIPHOSPHATASE"/>
    <property type="match status" value="1"/>
</dbReference>
<dbReference type="EMBL" id="JAMGBC010000001">
    <property type="protein sequence ID" value="MCL6678161.1"/>
    <property type="molecule type" value="Genomic_DNA"/>
</dbReference>
<dbReference type="PIRSF" id="PIRSF031924">
    <property type="entry name" value="Pi-irrepressible_AP"/>
    <property type="match status" value="1"/>
</dbReference>
<evidence type="ECO:0000256" key="2">
    <source>
        <dbReference type="ARBA" id="ARBA00022723"/>
    </source>
</evidence>
<evidence type="ECO:0000256" key="1">
    <source>
        <dbReference type="ARBA" id="ARBA00022553"/>
    </source>
</evidence>
<dbReference type="Proteomes" id="UP001165343">
    <property type="component" value="Unassembled WGS sequence"/>
</dbReference>
<keyword evidence="1" id="KW-0597">Phosphoprotein</keyword>
<protein>
    <recommendedName>
        <fullName evidence="4">Alkaline phosphatase</fullName>
        <ecNumber evidence="4">3.1.3.1</ecNumber>
    </recommendedName>
</protein>
<dbReference type="Gene3D" id="3.30.1360.150">
    <property type="match status" value="1"/>
</dbReference>
<dbReference type="InterPro" id="IPR017850">
    <property type="entry name" value="Alkaline_phosphatase_core_sf"/>
</dbReference>
<feature type="chain" id="PRO_5046780727" description="Alkaline phosphatase" evidence="5">
    <location>
        <begin position="22"/>
        <end position="535"/>
    </location>
</feature>
<comment type="cofactor">
    <cofactor evidence="4">
        <name>Zn(2+)</name>
        <dbReference type="ChEBI" id="CHEBI:29105"/>
    </cofactor>
    <text evidence="4">Binds 2 Zn(2+) ions.</text>
</comment>
<feature type="signal peptide" evidence="5">
    <location>
        <begin position="1"/>
        <end position="21"/>
    </location>
</feature>
<dbReference type="InterPro" id="IPR026263">
    <property type="entry name" value="Alkaline_phosphatase_prok"/>
</dbReference>
<keyword evidence="7" id="KW-1185">Reference proteome</keyword>
<keyword evidence="2 4" id="KW-0479">Metal-binding</keyword>
<evidence type="ECO:0000256" key="4">
    <source>
        <dbReference type="PIRNR" id="PIRNR031924"/>
    </source>
</evidence>
<dbReference type="RefSeq" id="WP_249867130.1">
    <property type="nucleotide sequence ID" value="NZ_JAMGBC010000001.1"/>
</dbReference>
<dbReference type="Pfam" id="PF01663">
    <property type="entry name" value="Phosphodiest"/>
    <property type="match status" value="1"/>
</dbReference>
<comment type="catalytic activity">
    <reaction evidence="4">
        <text>a phosphate monoester + H2O = an alcohol + phosphate</text>
        <dbReference type="Rhea" id="RHEA:15017"/>
        <dbReference type="ChEBI" id="CHEBI:15377"/>
        <dbReference type="ChEBI" id="CHEBI:30879"/>
        <dbReference type="ChEBI" id="CHEBI:43474"/>
        <dbReference type="ChEBI" id="CHEBI:67140"/>
        <dbReference type="EC" id="3.1.3.1"/>
    </reaction>
</comment>
<dbReference type="PANTHER" id="PTHR10151">
    <property type="entry name" value="ECTONUCLEOTIDE PYROPHOSPHATASE/PHOSPHODIESTERASE"/>
    <property type="match status" value="1"/>
</dbReference>
<accession>A0ABT0RD38</accession>
<name>A0ABT0RD38_9SPHN</name>
<evidence type="ECO:0000313" key="6">
    <source>
        <dbReference type="EMBL" id="MCL6678161.1"/>
    </source>
</evidence>
<evidence type="ECO:0000256" key="3">
    <source>
        <dbReference type="ARBA" id="ARBA00022729"/>
    </source>
</evidence>